<organism evidence="4 5">
    <name type="scientific">Scytalidium lignicola</name>
    <name type="common">Hyphomycete</name>
    <dbReference type="NCBI Taxonomy" id="5539"/>
    <lineage>
        <taxon>Eukaryota</taxon>
        <taxon>Fungi</taxon>
        <taxon>Dikarya</taxon>
        <taxon>Ascomycota</taxon>
        <taxon>Pezizomycotina</taxon>
        <taxon>Leotiomycetes</taxon>
        <taxon>Leotiomycetes incertae sedis</taxon>
        <taxon>Scytalidium</taxon>
    </lineage>
</organism>
<dbReference type="Gene3D" id="3.40.50.720">
    <property type="entry name" value="NAD(P)-binding Rossmann-like Domain"/>
    <property type="match status" value="1"/>
</dbReference>
<evidence type="ECO:0000256" key="2">
    <source>
        <dbReference type="ARBA" id="ARBA00023445"/>
    </source>
</evidence>
<accession>A0A3E2HDT7</accession>
<name>A0A3E2HDT7_SCYLI</name>
<dbReference type="GO" id="GO:0016616">
    <property type="term" value="F:oxidoreductase activity, acting on the CH-OH group of donors, NAD or NADP as acceptor"/>
    <property type="evidence" value="ECO:0007669"/>
    <property type="project" value="InterPro"/>
</dbReference>
<dbReference type="InterPro" id="IPR050425">
    <property type="entry name" value="NAD(P)_dehydrat-like"/>
</dbReference>
<evidence type="ECO:0000313" key="4">
    <source>
        <dbReference type="EMBL" id="RFU31578.1"/>
    </source>
</evidence>
<dbReference type="GO" id="GO:0006694">
    <property type="term" value="P:steroid biosynthetic process"/>
    <property type="evidence" value="ECO:0007669"/>
    <property type="project" value="InterPro"/>
</dbReference>
<dbReference type="Proteomes" id="UP000258309">
    <property type="component" value="Unassembled WGS sequence"/>
</dbReference>
<dbReference type="AlphaFoldDB" id="A0A3E2HDT7"/>
<protein>
    <recommendedName>
        <fullName evidence="3">3-beta hydroxysteroid dehydrogenase/isomerase domain-containing protein</fullName>
    </recommendedName>
</protein>
<dbReference type="SUPFAM" id="SSF51735">
    <property type="entry name" value="NAD(P)-binding Rossmann-fold domains"/>
    <property type="match status" value="1"/>
</dbReference>
<feature type="domain" description="3-beta hydroxysteroid dehydrogenase/isomerase" evidence="3">
    <location>
        <begin position="11"/>
        <end position="252"/>
    </location>
</feature>
<evidence type="ECO:0000313" key="5">
    <source>
        <dbReference type="Proteomes" id="UP000258309"/>
    </source>
</evidence>
<sequence length="349" mass="37704">MGSCELGSRILVTGANGYIAAHCVADLLAKGFEVVGTVRTAEKAKRVLSQHSAHSSLTVKVVPDLTDPHAFDEAIEGCKAVLHLAAPFGYTYRDFETELLIPSIKGTKSICLAASRTPSVKRVVITSSFAAIFDASAGPSPGRIWTENDWSPLTYEEGKNAPMAPIAYRASKKLAEMAAWDYIEKEKPHWDLVTLCPGMVFGPLLPGTIGGLKELNASNSIVWSLFDAKAVSDTKAPLWTSVITLARAHTLALISPAAANERFLVLNGDFDNQELADIIHSSKELPEEAKNRVPVGQPGERLRGKIYSADSSKVSRVLGLDLKVPEESLEVTVVVLVQQLLEMENASKR</sequence>
<dbReference type="PANTHER" id="PTHR10366:SF579">
    <property type="entry name" value="3-BETA HYDROXYSTEROID DEHYDROGENASE_ISOMERASE FAMILY PROTEIN (AFU_ORTHOLOGUE AFUA_3G02250)"/>
    <property type="match status" value="1"/>
</dbReference>
<evidence type="ECO:0000259" key="3">
    <source>
        <dbReference type="Pfam" id="PF01073"/>
    </source>
</evidence>
<dbReference type="Pfam" id="PF01073">
    <property type="entry name" value="3Beta_HSD"/>
    <property type="match status" value="1"/>
</dbReference>
<feature type="non-terminal residue" evidence="4">
    <location>
        <position position="349"/>
    </location>
</feature>
<evidence type="ECO:0000256" key="1">
    <source>
        <dbReference type="ARBA" id="ARBA00023002"/>
    </source>
</evidence>
<feature type="non-terminal residue" evidence="4">
    <location>
        <position position="1"/>
    </location>
</feature>
<comment type="caution">
    <text evidence="4">The sequence shown here is derived from an EMBL/GenBank/DDBJ whole genome shotgun (WGS) entry which is preliminary data.</text>
</comment>
<comment type="similarity">
    <text evidence="2">Belongs to the NAD(P)-dependent epimerase/dehydratase family. Dihydroflavonol-4-reductase subfamily.</text>
</comment>
<reference evidence="4 5" key="1">
    <citation type="submission" date="2018-05" db="EMBL/GenBank/DDBJ databases">
        <title>Draft genome sequence of Scytalidium lignicola DSM 105466, a ubiquitous saprotrophic fungus.</title>
        <authorList>
            <person name="Buettner E."/>
            <person name="Gebauer A.M."/>
            <person name="Hofrichter M."/>
            <person name="Liers C."/>
            <person name="Kellner H."/>
        </authorList>
    </citation>
    <scope>NUCLEOTIDE SEQUENCE [LARGE SCALE GENOMIC DNA]</scope>
    <source>
        <strain evidence="4 5">DSM 105466</strain>
    </source>
</reference>
<proteinExistence type="inferred from homology"/>
<dbReference type="STRING" id="5539.A0A3E2HDT7"/>
<dbReference type="InterPro" id="IPR036291">
    <property type="entry name" value="NAD(P)-bd_dom_sf"/>
</dbReference>
<dbReference type="EMBL" id="NCSJ02000073">
    <property type="protein sequence ID" value="RFU31578.1"/>
    <property type="molecule type" value="Genomic_DNA"/>
</dbReference>
<dbReference type="OrthoDB" id="2735536at2759"/>
<dbReference type="CDD" id="cd05227">
    <property type="entry name" value="AR_SDR_e"/>
    <property type="match status" value="1"/>
</dbReference>
<keyword evidence="5" id="KW-1185">Reference proteome</keyword>
<dbReference type="OMA" id="HTNSFAC"/>
<keyword evidence="1" id="KW-0560">Oxidoreductase</keyword>
<gene>
    <name evidence="4" type="ORF">B7463_g4760</name>
</gene>
<dbReference type="PANTHER" id="PTHR10366">
    <property type="entry name" value="NAD DEPENDENT EPIMERASE/DEHYDRATASE"/>
    <property type="match status" value="1"/>
</dbReference>
<dbReference type="InterPro" id="IPR002225">
    <property type="entry name" value="3Beta_OHSteriod_DH/Estase"/>
</dbReference>